<comment type="caution">
    <text evidence="11">The sequence shown here is derived from an EMBL/GenBank/DDBJ whole genome shotgun (WGS) entry which is preliminary data.</text>
</comment>
<dbReference type="SUPFAM" id="SSF103473">
    <property type="entry name" value="MFS general substrate transporter"/>
    <property type="match status" value="1"/>
</dbReference>
<dbReference type="Proteomes" id="UP000246722">
    <property type="component" value="Unassembled WGS sequence"/>
</dbReference>
<evidence type="ECO:0000313" key="11">
    <source>
        <dbReference type="EMBL" id="PXA70154.1"/>
    </source>
</evidence>
<evidence type="ECO:0000256" key="3">
    <source>
        <dbReference type="ARBA" id="ARBA00022448"/>
    </source>
</evidence>
<accession>A0A317ZSM2</accession>
<dbReference type="GO" id="GO:0042910">
    <property type="term" value="F:xenobiotic transmembrane transporter activity"/>
    <property type="evidence" value="ECO:0007669"/>
    <property type="project" value="InterPro"/>
</dbReference>
<feature type="transmembrane region" description="Helical" evidence="9">
    <location>
        <begin position="317"/>
        <end position="344"/>
    </location>
</feature>
<name>A0A317ZSM2_9MICO</name>
<comment type="subcellular location">
    <subcellularLocation>
        <location evidence="1">Cell membrane</location>
        <topology evidence="1">Multi-pass membrane protein</topology>
    </subcellularLocation>
</comment>
<evidence type="ECO:0000256" key="1">
    <source>
        <dbReference type="ARBA" id="ARBA00004651"/>
    </source>
</evidence>
<feature type="region of interest" description="Disordered" evidence="8">
    <location>
        <begin position="1"/>
        <end position="77"/>
    </location>
</feature>
<evidence type="ECO:0000256" key="4">
    <source>
        <dbReference type="ARBA" id="ARBA00022475"/>
    </source>
</evidence>
<feature type="transmembrane region" description="Helical" evidence="9">
    <location>
        <begin position="144"/>
        <end position="164"/>
    </location>
</feature>
<dbReference type="InterPro" id="IPR036259">
    <property type="entry name" value="MFS_trans_sf"/>
</dbReference>
<feature type="domain" description="Major facilitator superfamily (MFS) profile" evidence="10">
    <location>
        <begin position="109"/>
        <end position="499"/>
    </location>
</feature>
<gene>
    <name evidence="11" type="ORF">CTB96_08190</name>
</gene>
<dbReference type="InterPro" id="IPR011701">
    <property type="entry name" value="MFS"/>
</dbReference>
<feature type="transmembrane region" description="Helical" evidence="9">
    <location>
        <begin position="350"/>
        <end position="369"/>
    </location>
</feature>
<comment type="similarity">
    <text evidence="2">Belongs to the major facilitator superfamily. Bcr/CmlA family.</text>
</comment>
<keyword evidence="3" id="KW-0813">Transport</keyword>
<evidence type="ECO:0000256" key="8">
    <source>
        <dbReference type="SAM" id="MobiDB-lite"/>
    </source>
</evidence>
<dbReference type="PANTHER" id="PTHR23502">
    <property type="entry name" value="MAJOR FACILITATOR SUPERFAMILY"/>
    <property type="match status" value="1"/>
</dbReference>
<evidence type="ECO:0000256" key="7">
    <source>
        <dbReference type="ARBA" id="ARBA00023136"/>
    </source>
</evidence>
<proteinExistence type="inferred from homology"/>
<feature type="transmembrane region" description="Helical" evidence="9">
    <location>
        <begin position="408"/>
        <end position="429"/>
    </location>
</feature>
<dbReference type="Pfam" id="PF07690">
    <property type="entry name" value="MFS_1"/>
    <property type="match status" value="1"/>
</dbReference>
<feature type="transmembrane region" description="Helical" evidence="9">
    <location>
        <begin position="106"/>
        <end position="124"/>
    </location>
</feature>
<feature type="compositionally biased region" description="Basic residues" evidence="8">
    <location>
        <begin position="1"/>
        <end position="11"/>
    </location>
</feature>
<keyword evidence="5 9" id="KW-0812">Transmembrane</keyword>
<evidence type="ECO:0000256" key="5">
    <source>
        <dbReference type="ARBA" id="ARBA00022692"/>
    </source>
</evidence>
<keyword evidence="7 9" id="KW-0472">Membrane</keyword>
<dbReference type="GO" id="GO:0005886">
    <property type="term" value="C:plasma membrane"/>
    <property type="evidence" value="ECO:0007669"/>
    <property type="project" value="UniProtKB-SubCell"/>
</dbReference>
<dbReference type="InterPro" id="IPR004812">
    <property type="entry name" value="Efflux_drug-R_Bcr/CmlA"/>
</dbReference>
<dbReference type="CDD" id="cd17320">
    <property type="entry name" value="MFS_MdfA_MDR_like"/>
    <property type="match status" value="1"/>
</dbReference>
<evidence type="ECO:0000256" key="6">
    <source>
        <dbReference type="ARBA" id="ARBA00022989"/>
    </source>
</evidence>
<feature type="transmembrane region" description="Helical" evidence="9">
    <location>
        <begin position="237"/>
        <end position="258"/>
    </location>
</feature>
<evidence type="ECO:0000259" key="10">
    <source>
        <dbReference type="PROSITE" id="PS50850"/>
    </source>
</evidence>
<reference evidence="11 12" key="1">
    <citation type="submission" date="2018-05" db="EMBL/GenBank/DDBJ databases">
        <title>Genetic diversity of glacier-inhabiting Cryobacterium bacteria in China and description of Cryobacterium mengkeensis sp. nov. and Arthrobacter glacialis sp. nov.</title>
        <authorList>
            <person name="Liu Q."/>
            <person name="Xin Y.-H."/>
        </authorList>
    </citation>
    <scope>NUCLEOTIDE SEQUENCE [LARGE SCALE GENOMIC DNA]</scope>
    <source>
        <strain evidence="11 12">SK-1</strain>
    </source>
</reference>
<feature type="transmembrane region" description="Helical" evidence="9">
    <location>
        <begin position="381"/>
        <end position="402"/>
    </location>
</feature>
<dbReference type="AlphaFoldDB" id="A0A317ZSM2"/>
<feature type="transmembrane region" description="Helical" evidence="9">
    <location>
        <begin position="176"/>
        <end position="201"/>
    </location>
</feature>
<dbReference type="GO" id="GO:1990961">
    <property type="term" value="P:xenobiotic detoxification by transmembrane export across the plasma membrane"/>
    <property type="evidence" value="ECO:0007669"/>
    <property type="project" value="InterPro"/>
</dbReference>
<evidence type="ECO:0000256" key="9">
    <source>
        <dbReference type="SAM" id="Phobius"/>
    </source>
</evidence>
<feature type="transmembrane region" description="Helical" evidence="9">
    <location>
        <begin position="264"/>
        <end position="284"/>
    </location>
</feature>
<dbReference type="InterPro" id="IPR020846">
    <property type="entry name" value="MFS_dom"/>
</dbReference>
<keyword evidence="4" id="KW-1003">Cell membrane</keyword>
<organism evidence="11 12">
    <name type="scientific">Cryobacterium arcticum</name>
    <dbReference type="NCBI Taxonomy" id="670052"/>
    <lineage>
        <taxon>Bacteria</taxon>
        <taxon>Bacillati</taxon>
        <taxon>Actinomycetota</taxon>
        <taxon>Actinomycetes</taxon>
        <taxon>Micrococcales</taxon>
        <taxon>Microbacteriaceae</taxon>
        <taxon>Cryobacterium</taxon>
    </lineage>
</organism>
<protein>
    <submittedName>
        <fullName evidence="11">Bcr/CflA family drug resistance efflux transporter</fullName>
    </submittedName>
</protein>
<dbReference type="EMBL" id="QHLY01000009">
    <property type="protein sequence ID" value="PXA70154.1"/>
    <property type="molecule type" value="Genomic_DNA"/>
</dbReference>
<sequence>MRHGRRGRRPHPGAVRLPAARYDRRSGRRPSVNERFAADAPFRARRATRAAATDPRSPGAAVERSSGDHPAVAGPPTGPVSVLFESGLAAGGAPPAGRSGPAGRSLAVLIVALGLLGAIWPLTMDLYLPSFVQLEGDFGTTASNVQLTLTAAFIGMGLGQLVAGPISDAVGRTRPLGVAVLLYCLASLACALAPTITLLIGARFLQGMTSAACAVISIAIVRDVAVGDRMLILSARLSLVSGVFVVGSPALGAQLLTIMNWRGLFWTLVCYGLLLVVIVAAVLMRHETNPPARRALRRTVRLRDDYRALAAERQFRAVVLGGGLLFGGMMAYMASSSFLFQGVFELTPTGYAIVFGGHGVLMILGAQVGARLARAFTPQRILFLGLAGLVGSAVLLLGSVALLPQLGLWGFLGPLLGFVTAFGLTNPALSTVALAPHGLRAGTAASVLGASNMAFAACLAPLAGHFGVQTPVPTAAIMVVAATTAATVFAVGFRRARVRSSRAHP</sequence>
<dbReference type="NCBIfam" id="TIGR00710">
    <property type="entry name" value="efflux_Bcr_CflA"/>
    <property type="match status" value="1"/>
</dbReference>
<dbReference type="PANTHER" id="PTHR23502:SF132">
    <property type="entry name" value="POLYAMINE TRANSPORTER 2-RELATED"/>
    <property type="match status" value="1"/>
</dbReference>
<feature type="transmembrane region" description="Helical" evidence="9">
    <location>
        <begin position="475"/>
        <end position="493"/>
    </location>
</feature>
<evidence type="ECO:0000256" key="2">
    <source>
        <dbReference type="ARBA" id="ARBA00006236"/>
    </source>
</evidence>
<dbReference type="PROSITE" id="PS50850">
    <property type="entry name" value="MFS"/>
    <property type="match status" value="1"/>
</dbReference>
<evidence type="ECO:0000313" key="12">
    <source>
        <dbReference type="Proteomes" id="UP000246722"/>
    </source>
</evidence>
<keyword evidence="12" id="KW-1185">Reference proteome</keyword>
<dbReference type="Gene3D" id="1.20.1720.10">
    <property type="entry name" value="Multidrug resistance protein D"/>
    <property type="match status" value="1"/>
</dbReference>
<feature type="transmembrane region" description="Helical" evidence="9">
    <location>
        <begin position="207"/>
        <end position="225"/>
    </location>
</feature>
<feature type="transmembrane region" description="Helical" evidence="9">
    <location>
        <begin position="441"/>
        <end position="463"/>
    </location>
</feature>
<dbReference type="OrthoDB" id="9814303at2"/>
<keyword evidence="6 9" id="KW-1133">Transmembrane helix</keyword>